<dbReference type="SUPFAM" id="SSF55961">
    <property type="entry name" value="Bet v1-like"/>
    <property type="match status" value="1"/>
</dbReference>
<feature type="non-terminal residue" evidence="2">
    <location>
        <position position="166"/>
    </location>
</feature>
<organism evidence="2 3">
    <name type="scientific">Volvox reticuliferus</name>
    <dbReference type="NCBI Taxonomy" id="1737510"/>
    <lineage>
        <taxon>Eukaryota</taxon>
        <taxon>Viridiplantae</taxon>
        <taxon>Chlorophyta</taxon>
        <taxon>core chlorophytes</taxon>
        <taxon>Chlorophyceae</taxon>
        <taxon>CS clade</taxon>
        <taxon>Chlamydomonadales</taxon>
        <taxon>Volvocaceae</taxon>
        <taxon>Volvox</taxon>
    </lineage>
</organism>
<name>A0A8J4GFZ3_9CHLO</name>
<feature type="region of interest" description="Disordered" evidence="1">
    <location>
        <begin position="19"/>
        <end position="39"/>
    </location>
</feature>
<proteinExistence type="predicted"/>
<dbReference type="Proteomes" id="UP000722791">
    <property type="component" value="Unassembled WGS sequence"/>
</dbReference>
<comment type="caution">
    <text evidence="2">The sequence shown here is derived from an EMBL/GenBank/DDBJ whole genome shotgun (WGS) entry which is preliminary data.</text>
</comment>
<protein>
    <recommendedName>
        <fullName evidence="4">START domain-containing protein</fullName>
    </recommendedName>
</protein>
<evidence type="ECO:0000313" key="2">
    <source>
        <dbReference type="EMBL" id="GIM06365.1"/>
    </source>
</evidence>
<gene>
    <name evidence="2" type="ORF">Vretimale_10640</name>
</gene>
<dbReference type="PANTHER" id="PTHR19308:SF39">
    <property type="entry name" value="PHOSPHATIDYLCHOLINE TRANSFER PROTEIN"/>
    <property type="match status" value="1"/>
</dbReference>
<feature type="non-terminal residue" evidence="2">
    <location>
        <position position="1"/>
    </location>
</feature>
<sequence>ASDAASYIMTVHEPRDGVGSRGAAAAVTGPATPPQREVSGGATASTAAVEAAAAICHPRHVWYVTSHDLEFFRLRAERDVIVHGAGPWSHIMDRDVPGSFLYSAWRRTLPNGLTEYRSITILPDCSPLEYVDFSFDDNARCRWEGFMVSAELLEAGNQRQRQQVVR</sequence>
<dbReference type="EMBL" id="BNCQ01000021">
    <property type="protein sequence ID" value="GIM06365.1"/>
    <property type="molecule type" value="Genomic_DNA"/>
</dbReference>
<dbReference type="Gene3D" id="3.30.530.20">
    <property type="match status" value="1"/>
</dbReference>
<dbReference type="AlphaFoldDB" id="A0A8J4GFZ3"/>
<dbReference type="PANTHER" id="PTHR19308">
    <property type="entry name" value="PHOSPHATIDYLCHOLINE TRANSFER PROTEIN"/>
    <property type="match status" value="1"/>
</dbReference>
<evidence type="ECO:0008006" key="4">
    <source>
        <dbReference type="Google" id="ProtNLM"/>
    </source>
</evidence>
<dbReference type="InterPro" id="IPR023393">
    <property type="entry name" value="START-like_dom_sf"/>
</dbReference>
<accession>A0A8J4GFZ3</accession>
<dbReference type="InterPro" id="IPR051213">
    <property type="entry name" value="START_lipid_transfer"/>
</dbReference>
<evidence type="ECO:0000313" key="3">
    <source>
        <dbReference type="Proteomes" id="UP000722791"/>
    </source>
</evidence>
<evidence type="ECO:0000256" key="1">
    <source>
        <dbReference type="SAM" id="MobiDB-lite"/>
    </source>
</evidence>
<reference evidence="2" key="1">
    <citation type="journal article" date="2021" name="Proc. Natl. Acad. Sci. U.S.A.">
        <title>Three genomes in the algal genus Volvox reveal the fate of a haploid sex-determining region after a transition to homothallism.</title>
        <authorList>
            <person name="Yamamoto K."/>
            <person name="Hamaji T."/>
            <person name="Kawai-Toyooka H."/>
            <person name="Matsuzaki R."/>
            <person name="Takahashi F."/>
            <person name="Nishimura Y."/>
            <person name="Kawachi M."/>
            <person name="Noguchi H."/>
            <person name="Minakuchi Y."/>
            <person name="Umen J.G."/>
            <person name="Toyoda A."/>
            <person name="Nozaki H."/>
        </authorList>
    </citation>
    <scope>NUCLEOTIDE SEQUENCE</scope>
    <source>
        <strain evidence="2">NIES-3785</strain>
    </source>
</reference>